<feature type="region of interest" description="Disordered" evidence="1">
    <location>
        <begin position="1"/>
        <end position="40"/>
    </location>
</feature>
<dbReference type="EMBL" id="CM000761">
    <property type="protein sequence ID" value="OQU90281.1"/>
    <property type="molecule type" value="Genomic_DNA"/>
</dbReference>
<sequence length="168" mass="19384">MTKTRKAAGNPRSAAKNKGDAASSLKAMNNDPFKNTNSRVNKRYDLRSDYDRNCHDCKINRGLPCCACTSGSPRHPKISGFVQSCRTFVSRRSKRTRPPWLNKSITLKTRFSPWKRRSRSLKRGMPSQRNITKSDVLWNNSFKNKVLESNITLCFSEFLDFLWHLNIL</sequence>
<dbReference type="Proteomes" id="UP000000768">
    <property type="component" value="Chromosome 2"/>
</dbReference>
<reference evidence="2 3" key="1">
    <citation type="journal article" date="2009" name="Nature">
        <title>The Sorghum bicolor genome and the diversification of grasses.</title>
        <authorList>
            <person name="Paterson A.H."/>
            <person name="Bowers J.E."/>
            <person name="Bruggmann R."/>
            <person name="Dubchak I."/>
            <person name="Grimwood J."/>
            <person name="Gundlach H."/>
            <person name="Haberer G."/>
            <person name="Hellsten U."/>
            <person name="Mitros T."/>
            <person name="Poliakov A."/>
            <person name="Schmutz J."/>
            <person name="Spannagl M."/>
            <person name="Tang H."/>
            <person name="Wang X."/>
            <person name="Wicker T."/>
            <person name="Bharti A.K."/>
            <person name="Chapman J."/>
            <person name="Feltus F.A."/>
            <person name="Gowik U."/>
            <person name="Grigoriev I.V."/>
            <person name="Lyons E."/>
            <person name="Maher C.A."/>
            <person name="Martis M."/>
            <person name="Narechania A."/>
            <person name="Otillar R.P."/>
            <person name="Penning B.W."/>
            <person name="Salamov A.A."/>
            <person name="Wang Y."/>
            <person name="Zhang L."/>
            <person name="Carpita N.C."/>
            <person name="Freeling M."/>
            <person name="Gingle A.R."/>
            <person name="Hash C.T."/>
            <person name="Keller B."/>
            <person name="Klein P."/>
            <person name="Kresovich S."/>
            <person name="McCann M.C."/>
            <person name="Ming R."/>
            <person name="Peterson D.G."/>
            <person name="Mehboob-ur-Rahman"/>
            <person name="Ware D."/>
            <person name="Westhoff P."/>
            <person name="Mayer K.F."/>
            <person name="Messing J."/>
            <person name="Rokhsar D.S."/>
        </authorList>
    </citation>
    <scope>NUCLEOTIDE SEQUENCE [LARGE SCALE GENOMIC DNA]</scope>
    <source>
        <strain evidence="3">cv. BTx623</strain>
    </source>
</reference>
<dbReference type="AlphaFoldDB" id="A0A1W0W7G4"/>
<protein>
    <submittedName>
        <fullName evidence="2">Uncharacterized protein</fullName>
    </submittedName>
</protein>
<accession>A0A1W0W7G4</accession>
<reference evidence="3" key="2">
    <citation type="journal article" date="2018" name="Plant J.">
        <title>The Sorghum bicolor reference genome: improved assembly, gene annotations, a transcriptome atlas, and signatures of genome organization.</title>
        <authorList>
            <person name="McCormick R.F."/>
            <person name="Truong S.K."/>
            <person name="Sreedasyam A."/>
            <person name="Jenkins J."/>
            <person name="Shu S."/>
            <person name="Sims D."/>
            <person name="Kennedy M."/>
            <person name="Amirebrahimi M."/>
            <person name="Weers B.D."/>
            <person name="McKinley B."/>
            <person name="Mattison A."/>
            <person name="Morishige D.T."/>
            <person name="Grimwood J."/>
            <person name="Schmutz J."/>
            <person name="Mullet J.E."/>
        </authorList>
    </citation>
    <scope>NUCLEOTIDE SEQUENCE [LARGE SCALE GENOMIC DNA]</scope>
    <source>
        <strain evidence="3">cv. BTx623</strain>
    </source>
</reference>
<dbReference type="InParanoid" id="A0A1W0W7G4"/>
<gene>
    <name evidence="2" type="ORF">SORBI_3002G379201</name>
</gene>
<organism evidence="2 3">
    <name type="scientific">Sorghum bicolor</name>
    <name type="common">Sorghum</name>
    <name type="synonym">Sorghum vulgare</name>
    <dbReference type="NCBI Taxonomy" id="4558"/>
    <lineage>
        <taxon>Eukaryota</taxon>
        <taxon>Viridiplantae</taxon>
        <taxon>Streptophyta</taxon>
        <taxon>Embryophyta</taxon>
        <taxon>Tracheophyta</taxon>
        <taxon>Spermatophyta</taxon>
        <taxon>Magnoliopsida</taxon>
        <taxon>Liliopsida</taxon>
        <taxon>Poales</taxon>
        <taxon>Poaceae</taxon>
        <taxon>PACMAD clade</taxon>
        <taxon>Panicoideae</taxon>
        <taxon>Andropogonodae</taxon>
        <taxon>Andropogoneae</taxon>
        <taxon>Sorghinae</taxon>
        <taxon>Sorghum</taxon>
    </lineage>
</organism>
<keyword evidence="3" id="KW-1185">Reference proteome</keyword>
<dbReference type="Gramene" id="OQU90281">
    <property type="protein sequence ID" value="OQU90281"/>
    <property type="gene ID" value="SORBI_3002G379201"/>
</dbReference>
<evidence type="ECO:0000313" key="2">
    <source>
        <dbReference type="EMBL" id="OQU90281.1"/>
    </source>
</evidence>
<proteinExistence type="predicted"/>
<evidence type="ECO:0000256" key="1">
    <source>
        <dbReference type="SAM" id="MobiDB-lite"/>
    </source>
</evidence>
<evidence type="ECO:0000313" key="3">
    <source>
        <dbReference type="Proteomes" id="UP000000768"/>
    </source>
</evidence>
<name>A0A1W0W7G4_SORBI</name>